<reference evidence="2 3" key="1">
    <citation type="submission" date="2019-03" db="EMBL/GenBank/DDBJ databases">
        <title>Genomic Encyclopedia of Type Strains, Phase IV (KMG-IV): sequencing the most valuable type-strain genomes for metagenomic binning, comparative biology and taxonomic classification.</title>
        <authorList>
            <person name="Goeker M."/>
        </authorList>
    </citation>
    <scope>NUCLEOTIDE SEQUENCE [LARGE SCALE GENOMIC DNA]</scope>
    <source>
        <strain evidence="2 3">DSM 24176</strain>
    </source>
</reference>
<feature type="chain" id="PRO_5020348046" evidence="1">
    <location>
        <begin position="26"/>
        <end position="545"/>
    </location>
</feature>
<sequence length="545" mass="62111">MIKKKIINMVLVFALILSNLSTVSAHINIELEKESIVQEGILNKFIKNVGVLEDLSLDGQDYNDATGNSEMEIVDITVEDSYIIIEGNYIEKTNNENKSNAIPFLLEGEVYRSSFRENVYISKLKDSLDNFDVVHFSINGDIFNVKGNYDFLEFELSKQFEKGFETQKNDKKVNDATSLMSLYLMNDSRDFIFMEELININLNLPALESLPEAPKEEEFWYGKIVETQGYVSINTTETPAKIERKLNEIPDEEYRDQIKREIENITMPEEEFEEDFSILSASYWPILKEEEIITTRRDFGNRTYYERIVIELSLDSPRNVNPTYNASDGDRTKSDVTAKLRIKEKKSTIYNNSGLVGTINESSFVVGRDNNYNPRDIEIGIIAEESKSSNNDKYFDYFSEYTLMYDSLHMPGSNKVDVAGVLISGARFIPKLSAVSGIVSAVLGIHNAIINIDESKTISSPTQSTNSEPSIIAIKFPEGSLLQDEDSNVAVKGELSSKHQSGVQDTRFVQAQFRYYVGNYAASDFADKYYTSTLRRYYQLNSIRY</sequence>
<feature type="signal peptide" evidence="1">
    <location>
        <begin position="1"/>
        <end position="25"/>
    </location>
</feature>
<protein>
    <submittedName>
        <fullName evidence="2">Uncharacterized protein</fullName>
    </submittedName>
</protein>
<proteinExistence type="predicted"/>
<dbReference type="Proteomes" id="UP000294545">
    <property type="component" value="Unassembled WGS sequence"/>
</dbReference>
<name>A0A4R1N5S8_9FIRM</name>
<accession>A0A4R1N5S8</accession>
<evidence type="ECO:0000313" key="3">
    <source>
        <dbReference type="Proteomes" id="UP000294545"/>
    </source>
</evidence>
<keyword evidence="1" id="KW-0732">Signal</keyword>
<comment type="caution">
    <text evidence="2">The sequence shown here is derived from an EMBL/GenBank/DDBJ whole genome shotgun (WGS) entry which is preliminary data.</text>
</comment>
<keyword evidence="3" id="KW-1185">Reference proteome</keyword>
<dbReference type="OrthoDB" id="9800565at2"/>
<evidence type="ECO:0000256" key="1">
    <source>
        <dbReference type="SAM" id="SignalP"/>
    </source>
</evidence>
<dbReference type="RefSeq" id="WP_132279683.1">
    <property type="nucleotide sequence ID" value="NZ_SMGQ01000011.1"/>
</dbReference>
<evidence type="ECO:0000313" key="2">
    <source>
        <dbReference type="EMBL" id="TCK97973.1"/>
    </source>
</evidence>
<dbReference type="EMBL" id="SMGQ01000011">
    <property type="protein sequence ID" value="TCK97973.1"/>
    <property type="molecule type" value="Genomic_DNA"/>
</dbReference>
<gene>
    <name evidence="2" type="ORF">EDC19_0379</name>
</gene>
<dbReference type="AlphaFoldDB" id="A0A4R1N5S8"/>
<organism evidence="2 3">
    <name type="scientific">Natranaerovirga hydrolytica</name>
    <dbReference type="NCBI Taxonomy" id="680378"/>
    <lineage>
        <taxon>Bacteria</taxon>
        <taxon>Bacillati</taxon>
        <taxon>Bacillota</taxon>
        <taxon>Clostridia</taxon>
        <taxon>Lachnospirales</taxon>
        <taxon>Natranaerovirgaceae</taxon>
        <taxon>Natranaerovirga</taxon>
    </lineage>
</organism>